<dbReference type="EMBL" id="MFBE01000007">
    <property type="protein sequence ID" value="OGD91894.1"/>
    <property type="molecule type" value="Genomic_DNA"/>
</dbReference>
<name>A0A1F5GJ97_9BACT</name>
<dbReference type="InterPro" id="IPR043519">
    <property type="entry name" value="NT_sf"/>
</dbReference>
<comment type="caution">
    <text evidence="2">The sequence shown here is derived from an EMBL/GenBank/DDBJ whole genome shotgun (WGS) entry which is preliminary data.</text>
</comment>
<dbReference type="Gene3D" id="3.30.460.10">
    <property type="entry name" value="Beta Polymerase, domain 2"/>
    <property type="match status" value="1"/>
</dbReference>
<dbReference type="Proteomes" id="UP000178492">
    <property type="component" value="Unassembled WGS sequence"/>
</dbReference>
<sequence length="106" mass="12673">MSRKNIEAEIRYITRQLIEKYSPERVILFGSAVRGDFGPDSDLDFLIIKKKTPRRRIDRMHELRDLIDYHVATDFLIYRPDEFEKRIRMGDPFLKIVLQEGKVLYG</sequence>
<proteinExistence type="predicted"/>
<feature type="domain" description="Polymerase nucleotidyl transferase" evidence="1">
    <location>
        <begin position="12"/>
        <end position="102"/>
    </location>
</feature>
<evidence type="ECO:0000313" key="3">
    <source>
        <dbReference type="Proteomes" id="UP000178492"/>
    </source>
</evidence>
<dbReference type="SUPFAM" id="SSF81301">
    <property type="entry name" value="Nucleotidyltransferase"/>
    <property type="match status" value="1"/>
</dbReference>
<evidence type="ECO:0000313" key="2">
    <source>
        <dbReference type="EMBL" id="OGD91894.1"/>
    </source>
</evidence>
<organism evidence="2 3">
    <name type="scientific">Candidatus Curtissbacteria bacterium RIFCSPHIGHO2_02_FULL_40_17</name>
    <dbReference type="NCBI Taxonomy" id="1797715"/>
    <lineage>
        <taxon>Bacteria</taxon>
        <taxon>Candidatus Curtissiibacteriota</taxon>
    </lineage>
</organism>
<dbReference type="GO" id="GO:0016779">
    <property type="term" value="F:nucleotidyltransferase activity"/>
    <property type="evidence" value="ECO:0007669"/>
    <property type="project" value="InterPro"/>
</dbReference>
<protein>
    <recommendedName>
        <fullName evidence="1">Polymerase nucleotidyl transferase domain-containing protein</fullName>
    </recommendedName>
</protein>
<dbReference type="PANTHER" id="PTHR33933:SF1">
    <property type="entry name" value="PROTEIN ADENYLYLTRANSFERASE MNTA-RELATED"/>
    <property type="match status" value="1"/>
</dbReference>
<dbReference type="CDD" id="cd05403">
    <property type="entry name" value="NT_KNTase_like"/>
    <property type="match status" value="1"/>
</dbReference>
<dbReference type="STRING" id="1797715.A3D81_00465"/>
<dbReference type="InterPro" id="IPR002934">
    <property type="entry name" value="Polymerase_NTP_transf_dom"/>
</dbReference>
<dbReference type="Pfam" id="PF01909">
    <property type="entry name" value="NTP_transf_2"/>
    <property type="match status" value="1"/>
</dbReference>
<evidence type="ECO:0000259" key="1">
    <source>
        <dbReference type="Pfam" id="PF01909"/>
    </source>
</evidence>
<reference evidence="2 3" key="1">
    <citation type="journal article" date="2016" name="Nat. Commun.">
        <title>Thousands of microbial genomes shed light on interconnected biogeochemical processes in an aquifer system.</title>
        <authorList>
            <person name="Anantharaman K."/>
            <person name="Brown C.T."/>
            <person name="Hug L.A."/>
            <person name="Sharon I."/>
            <person name="Castelle C.J."/>
            <person name="Probst A.J."/>
            <person name="Thomas B.C."/>
            <person name="Singh A."/>
            <person name="Wilkins M.J."/>
            <person name="Karaoz U."/>
            <person name="Brodie E.L."/>
            <person name="Williams K.H."/>
            <person name="Hubbard S.S."/>
            <person name="Banfield J.F."/>
        </authorList>
    </citation>
    <scope>NUCLEOTIDE SEQUENCE [LARGE SCALE GENOMIC DNA]</scope>
</reference>
<dbReference type="InterPro" id="IPR052548">
    <property type="entry name" value="Type_VII_TA_antitoxin"/>
</dbReference>
<accession>A0A1F5GJ97</accession>
<dbReference type="AlphaFoldDB" id="A0A1F5GJ97"/>
<dbReference type="PANTHER" id="PTHR33933">
    <property type="entry name" value="NUCLEOTIDYLTRANSFERASE"/>
    <property type="match status" value="1"/>
</dbReference>
<gene>
    <name evidence="2" type="ORF">A3D81_00465</name>
</gene>